<dbReference type="KEGG" id="anr:Ana3638_14845"/>
<reference evidence="9 10" key="1">
    <citation type="submission" date="2020-01" db="EMBL/GenBank/DDBJ databases">
        <title>Genome analysis of Anaerocolumna sp. CBA3638.</title>
        <authorList>
            <person name="Kim J."/>
            <person name="Roh S.W."/>
        </authorList>
    </citation>
    <scope>NUCLEOTIDE SEQUENCE [LARGE SCALE GENOMIC DNA]</scope>
    <source>
        <strain evidence="9 10">CBA3638</strain>
    </source>
</reference>
<evidence type="ECO:0000256" key="1">
    <source>
        <dbReference type="ARBA" id="ARBA00004651"/>
    </source>
</evidence>
<evidence type="ECO:0000256" key="5">
    <source>
        <dbReference type="ARBA" id="ARBA00022989"/>
    </source>
</evidence>
<comment type="subcellular location">
    <subcellularLocation>
        <location evidence="1 7">Cell membrane</location>
        <topology evidence="1 7">Multi-pass membrane protein</topology>
    </subcellularLocation>
</comment>
<dbReference type="RefSeq" id="WP_161838726.1">
    <property type="nucleotide sequence ID" value="NZ_CP048000.1"/>
</dbReference>
<keyword evidence="3" id="KW-1003">Cell membrane</keyword>
<evidence type="ECO:0000256" key="7">
    <source>
        <dbReference type="RuleBase" id="RU363032"/>
    </source>
</evidence>
<evidence type="ECO:0000256" key="6">
    <source>
        <dbReference type="ARBA" id="ARBA00023136"/>
    </source>
</evidence>
<evidence type="ECO:0000256" key="4">
    <source>
        <dbReference type="ARBA" id="ARBA00022692"/>
    </source>
</evidence>
<keyword evidence="4 7" id="KW-0812">Transmembrane</keyword>
<proteinExistence type="inferred from homology"/>
<feature type="domain" description="ABC transmembrane type-1" evidence="8">
    <location>
        <begin position="89"/>
        <end position="275"/>
    </location>
</feature>
<feature type="transmembrane region" description="Helical" evidence="7">
    <location>
        <begin position="124"/>
        <end position="145"/>
    </location>
</feature>
<name>A0A6P1TPT0_9FIRM</name>
<protein>
    <submittedName>
        <fullName evidence="9">ABC transporter permease subunit</fullName>
    </submittedName>
</protein>
<dbReference type="PANTHER" id="PTHR43744:SF8">
    <property type="entry name" value="SN-GLYCEROL-3-PHOSPHATE TRANSPORT SYSTEM PERMEASE PROTEIN UGPE"/>
    <property type="match status" value="1"/>
</dbReference>
<feature type="transmembrane region" description="Helical" evidence="7">
    <location>
        <begin position="95"/>
        <end position="117"/>
    </location>
</feature>
<dbReference type="SUPFAM" id="SSF161098">
    <property type="entry name" value="MetI-like"/>
    <property type="match status" value="1"/>
</dbReference>
<dbReference type="GO" id="GO:0055085">
    <property type="term" value="P:transmembrane transport"/>
    <property type="evidence" value="ECO:0007669"/>
    <property type="project" value="InterPro"/>
</dbReference>
<dbReference type="InterPro" id="IPR000515">
    <property type="entry name" value="MetI-like"/>
</dbReference>
<feature type="transmembrane region" description="Helical" evidence="7">
    <location>
        <begin position="12"/>
        <end position="34"/>
    </location>
</feature>
<comment type="similarity">
    <text evidence="7">Belongs to the binding-protein-dependent transport system permease family.</text>
</comment>
<keyword evidence="2 7" id="KW-0813">Transport</keyword>
<dbReference type="InterPro" id="IPR035906">
    <property type="entry name" value="MetI-like_sf"/>
</dbReference>
<dbReference type="CDD" id="cd06261">
    <property type="entry name" value="TM_PBP2"/>
    <property type="match status" value="1"/>
</dbReference>
<dbReference type="Proteomes" id="UP000464314">
    <property type="component" value="Chromosome"/>
</dbReference>
<feature type="transmembrane region" description="Helical" evidence="7">
    <location>
        <begin position="157"/>
        <end position="174"/>
    </location>
</feature>
<keyword evidence="5 7" id="KW-1133">Transmembrane helix</keyword>
<evidence type="ECO:0000256" key="2">
    <source>
        <dbReference type="ARBA" id="ARBA00022448"/>
    </source>
</evidence>
<dbReference type="GO" id="GO:0005886">
    <property type="term" value="C:plasma membrane"/>
    <property type="evidence" value="ECO:0007669"/>
    <property type="project" value="UniProtKB-SubCell"/>
</dbReference>
<evidence type="ECO:0000259" key="8">
    <source>
        <dbReference type="PROSITE" id="PS50928"/>
    </source>
</evidence>
<organism evidence="9 10">
    <name type="scientific">Anaerocolumna sedimenticola</name>
    <dbReference type="NCBI Taxonomy" id="2696063"/>
    <lineage>
        <taxon>Bacteria</taxon>
        <taxon>Bacillati</taxon>
        <taxon>Bacillota</taxon>
        <taxon>Clostridia</taxon>
        <taxon>Lachnospirales</taxon>
        <taxon>Lachnospiraceae</taxon>
        <taxon>Anaerocolumna</taxon>
    </lineage>
</organism>
<gene>
    <name evidence="9" type="ORF">Ana3638_14845</name>
</gene>
<sequence length="289" mass="32984">MKPKIIEKISFVILIFTGILFLFPLVVTFTNSFMTELEISLNYTTKLSFFDLYAGIKEKMIDMNLIPMEATLGQYYDTLVNQPTFILLLINSLKITLPVVLGNVVISLLTAYGFTIWKWKYKDIIFLVYIIVMLMPLQAVLVPNYIIADQLNIKESYLAIILPGIFSPFGTFLLNQSMKAIPNEYFEAASVDGANPVYIFFHIVIPQMKSGIAALIMLTFIEYWNLVEQAVIFIKDYYLEPLSVYLSRIAEGKVGIIFAASCIYMFLPLWFLLMGQENLEKGIELSGMK</sequence>
<accession>A0A6P1TPT0</accession>
<dbReference type="PANTHER" id="PTHR43744">
    <property type="entry name" value="ABC TRANSPORTER PERMEASE PROTEIN MG189-RELATED-RELATED"/>
    <property type="match status" value="1"/>
</dbReference>
<evidence type="ECO:0000313" key="9">
    <source>
        <dbReference type="EMBL" id="QHQ61901.1"/>
    </source>
</evidence>
<dbReference type="AlphaFoldDB" id="A0A6P1TPT0"/>
<keyword evidence="10" id="KW-1185">Reference proteome</keyword>
<evidence type="ECO:0000313" key="10">
    <source>
        <dbReference type="Proteomes" id="UP000464314"/>
    </source>
</evidence>
<feature type="transmembrane region" description="Helical" evidence="7">
    <location>
        <begin position="212"/>
        <end position="234"/>
    </location>
</feature>
<feature type="transmembrane region" description="Helical" evidence="7">
    <location>
        <begin position="254"/>
        <end position="273"/>
    </location>
</feature>
<evidence type="ECO:0000256" key="3">
    <source>
        <dbReference type="ARBA" id="ARBA00022475"/>
    </source>
</evidence>
<dbReference type="Pfam" id="PF00528">
    <property type="entry name" value="BPD_transp_1"/>
    <property type="match status" value="1"/>
</dbReference>
<dbReference type="PROSITE" id="PS50928">
    <property type="entry name" value="ABC_TM1"/>
    <property type="match status" value="1"/>
</dbReference>
<dbReference type="Gene3D" id="1.10.3720.10">
    <property type="entry name" value="MetI-like"/>
    <property type="match status" value="1"/>
</dbReference>
<keyword evidence="6 7" id="KW-0472">Membrane</keyword>
<dbReference type="EMBL" id="CP048000">
    <property type="protein sequence ID" value="QHQ61901.1"/>
    <property type="molecule type" value="Genomic_DNA"/>
</dbReference>